<proteinExistence type="predicted"/>
<gene>
    <name evidence="1" type="ORF">LDAN0321_LOCUS13531</name>
</gene>
<dbReference type="AlphaFoldDB" id="A0A7S2L033"/>
<dbReference type="GO" id="GO:0007034">
    <property type="term" value="P:vacuolar transport"/>
    <property type="evidence" value="ECO:0007669"/>
    <property type="project" value="InterPro"/>
</dbReference>
<organism evidence="1">
    <name type="scientific">Leptocylindrus danicus</name>
    <dbReference type="NCBI Taxonomy" id="163516"/>
    <lineage>
        <taxon>Eukaryota</taxon>
        <taxon>Sar</taxon>
        <taxon>Stramenopiles</taxon>
        <taxon>Ochrophyta</taxon>
        <taxon>Bacillariophyta</taxon>
        <taxon>Coscinodiscophyceae</taxon>
        <taxon>Chaetocerotophycidae</taxon>
        <taxon>Leptocylindrales</taxon>
        <taxon>Leptocylindraceae</taxon>
        <taxon>Leptocylindrus</taxon>
    </lineage>
</organism>
<dbReference type="InterPro" id="IPR005024">
    <property type="entry name" value="Snf7_fam"/>
</dbReference>
<reference evidence="1" key="1">
    <citation type="submission" date="2021-01" db="EMBL/GenBank/DDBJ databases">
        <authorList>
            <person name="Corre E."/>
            <person name="Pelletier E."/>
            <person name="Niang G."/>
            <person name="Scheremetjew M."/>
            <person name="Finn R."/>
            <person name="Kale V."/>
            <person name="Holt S."/>
            <person name="Cochrane G."/>
            <person name="Meng A."/>
            <person name="Brown T."/>
            <person name="Cohen L."/>
        </authorList>
    </citation>
    <scope>NUCLEOTIDE SEQUENCE</scope>
    <source>
        <strain evidence="1">B650</strain>
    </source>
</reference>
<name>A0A7S2L033_9STRA</name>
<protein>
    <submittedName>
        <fullName evidence="1">Uncharacterized protein</fullName>
    </submittedName>
</protein>
<evidence type="ECO:0000313" key="1">
    <source>
        <dbReference type="EMBL" id="CAD9591404.1"/>
    </source>
</evidence>
<dbReference type="Gene3D" id="6.10.140.1230">
    <property type="match status" value="1"/>
</dbReference>
<sequence>MGNKISLEDELINLRITSKSMNRSSVKCKKSEKAALDRLKKAIKQGNTEGARIYAQDAIREKNQAVNHLRMASRIDAVAARLETAIRMDTVNKSMQGVVKGMSKGMASMNIEEMSKTMDKFEQQFEDLDVKSGYMEEAMNTTTATQTPADQVDHLIKYVADENQLELGDAFLEAGPVGTTVPSQPEKVAADKDDLAARLANLRS</sequence>
<dbReference type="Pfam" id="PF03357">
    <property type="entry name" value="Snf7"/>
    <property type="match status" value="1"/>
</dbReference>
<accession>A0A7S2L033</accession>
<dbReference type="PANTHER" id="PTHR10476">
    <property type="entry name" value="CHARGED MULTIVESICULAR BODY PROTEIN"/>
    <property type="match status" value="1"/>
</dbReference>
<dbReference type="EMBL" id="HBGY01021490">
    <property type="protein sequence ID" value="CAD9591404.1"/>
    <property type="molecule type" value="Transcribed_RNA"/>
</dbReference>